<dbReference type="EMBL" id="MLAK01000782">
    <property type="protein sequence ID" value="OHT04715.1"/>
    <property type="molecule type" value="Genomic_DNA"/>
</dbReference>
<gene>
    <name evidence="2" type="ORF">TRFO_06131</name>
</gene>
<comment type="caution">
    <text evidence="2">The sequence shown here is derived from an EMBL/GenBank/DDBJ whole genome shotgun (WGS) entry which is preliminary data.</text>
</comment>
<dbReference type="RefSeq" id="XP_068357851.1">
    <property type="nucleotide sequence ID" value="XM_068492904.1"/>
</dbReference>
<evidence type="ECO:0000313" key="3">
    <source>
        <dbReference type="Proteomes" id="UP000179807"/>
    </source>
</evidence>
<protein>
    <recommendedName>
        <fullName evidence="1">Calcineurin-like phosphoesterase domain-containing protein</fullName>
    </recommendedName>
</protein>
<dbReference type="Pfam" id="PF00149">
    <property type="entry name" value="Metallophos"/>
    <property type="match status" value="1"/>
</dbReference>
<sequence length="238" mass="28121">MDSEGETFKLYHKNVQCFTYQIENGATFRAILISDLHVARFHSKHESISQIVAHLRTIIDRNQANLIFICGDIIHFKLFVGYKDWIEVYSALEELGVEIHVIPGNHDRFRNKKVMSKFHGRNVHLHLEDLIKIIPPNGRTVVLGHDVRNDKKVHGSYHVRIWFRSLREQFSNYIDQDSFLILGHLHEEQESKDGLTKSLMPYSYDLRVFYYGFLFLNENQEIDSLFEYQEGNWHSMII</sequence>
<dbReference type="Gene3D" id="3.60.21.10">
    <property type="match status" value="1"/>
</dbReference>
<feature type="domain" description="Calcineurin-like phosphoesterase" evidence="1">
    <location>
        <begin position="29"/>
        <end position="188"/>
    </location>
</feature>
<accession>A0A1J4K0F6</accession>
<evidence type="ECO:0000313" key="2">
    <source>
        <dbReference type="EMBL" id="OHT04715.1"/>
    </source>
</evidence>
<dbReference type="Proteomes" id="UP000179807">
    <property type="component" value="Unassembled WGS sequence"/>
</dbReference>
<dbReference type="GO" id="GO:0016787">
    <property type="term" value="F:hydrolase activity"/>
    <property type="evidence" value="ECO:0007669"/>
    <property type="project" value="InterPro"/>
</dbReference>
<dbReference type="GeneID" id="94827608"/>
<organism evidence="2 3">
    <name type="scientific">Tritrichomonas foetus</name>
    <dbReference type="NCBI Taxonomy" id="1144522"/>
    <lineage>
        <taxon>Eukaryota</taxon>
        <taxon>Metamonada</taxon>
        <taxon>Parabasalia</taxon>
        <taxon>Tritrichomonadida</taxon>
        <taxon>Tritrichomonadidae</taxon>
        <taxon>Tritrichomonas</taxon>
    </lineage>
</organism>
<dbReference type="OrthoDB" id="10549945at2759"/>
<dbReference type="InterPro" id="IPR029052">
    <property type="entry name" value="Metallo-depent_PP-like"/>
</dbReference>
<dbReference type="SUPFAM" id="SSF56300">
    <property type="entry name" value="Metallo-dependent phosphatases"/>
    <property type="match status" value="1"/>
</dbReference>
<name>A0A1J4K0F6_9EUKA</name>
<keyword evidence="3" id="KW-1185">Reference proteome</keyword>
<proteinExistence type="predicted"/>
<dbReference type="InterPro" id="IPR004843">
    <property type="entry name" value="Calcineurin-like_PHP"/>
</dbReference>
<dbReference type="AlphaFoldDB" id="A0A1J4K0F6"/>
<evidence type="ECO:0000259" key="1">
    <source>
        <dbReference type="Pfam" id="PF00149"/>
    </source>
</evidence>
<dbReference type="VEuPathDB" id="TrichDB:TRFO_06131"/>
<reference evidence="2" key="1">
    <citation type="submission" date="2016-10" db="EMBL/GenBank/DDBJ databases">
        <authorList>
            <person name="Benchimol M."/>
            <person name="Almeida L.G."/>
            <person name="Vasconcelos A.T."/>
            <person name="Perreira-Neves A."/>
            <person name="Rosa I.A."/>
            <person name="Tasca T."/>
            <person name="Bogo M.R."/>
            <person name="de Souza W."/>
        </authorList>
    </citation>
    <scope>NUCLEOTIDE SEQUENCE [LARGE SCALE GENOMIC DNA]</scope>
    <source>
        <strain evidence="2">K</strain>
    </source>
</reference>